<dbReference type="EMBL" id="JAVFWL010000005">
    <property type="protein sequence ID" value="KAK6757772.1"/>
    <property type="molecule type" value="Genomic_DNA"/>
</dbReference>
<evidence type="ECO:0000313" key="1">
    <source>
        <dbReference type="EMBL" id="KAK6757772.1"/>
    </source>
</evidence>
<evidence type="ECO:0008006" key="3">
    <source>
        <dbReference type="Google" id="ProtNLM"/>
    </source>
</evidence>
<sequence>MPPPTQFFLRLFLQKVGGFVRPQTHCLQLAAVAATLLICLRAMRKPDTMTTSRGKEGKENKEGKREIQLFRVKQIL</sequence>
<accession>A0ABR1E511</accession>
<keyword evidence="2" id="KW-1185">Reference proteome</keyword>
<organism evidence="1 2">
    <name type="scientific">Necator americanus</name>
    <name type="common">Human hookworm</name>
    <dbReference type="NCBI Taxonomy" id="51031"/>
    <lineage>
        <taxon>Eukaryota</taxon>
        <taxon>Metazoa</taxon>
        <taxon>Ecdysozoa</taxon>
        <taxon>Nematoda</taxon>
        <taxon>Chromadorea</taxon>
        <taxon>Rhabditida</taxon>
        <taxon>Rhabditina</taxon>
        <taxon>Rhabditomorpha</taxon>
        <taxon>Strongyloidea</taxon>
        <taxon>Ancylostomatidae</taxon>
        <taxon>Bunostominae</taxon>
        <taxon>Necator</taxon>
    </lineage>
</organism>
<evidence type="ECO:0000313" key="2">
    <source>
        <dbReference type="Proteomes" id="UP001303046"/>
    </source>
</evidence>
<proteinExistence type="predicted"/>
<dbReference type="Proteomes" id="UP001303046">
    <property type="component" value="Unassembled WGS sequence"/>
</dbReference>
<comment type="caution">
    <text evidence="1">The sequence shown here is derived from an EMBL/GenBank/DDBJ whole genome shotgun (WGS) entry which is preliminary data.</text>
</comment>
<name>A0ABR1E511_NECAM</name>
<protein>
    <recommendedName>
        <fullName evidence="3">Secreted protein</fullName>
    </recommendedName>
</protein>
<gene>
    <name evidence="1" type="primary">Necator_chrV.g20326</name>
    <name evidence="1" type="ORF">RB195_015534</name>
</gene>
<reference evidence="1 2" key="1">
    <citation type="submission" date="2023-08" db="EMBL/GenBank/DDBJ databases">
        <title>A Necator americanus chromosomal reference genome.</title>
        <authorList>
            <person name="Ilik V."/>
            <person name="Petrzelkova K.J."/>
            <person name="Pardy F."/>
            <person name="Fuh T."/>
            <person name="Niatou-Singa F.S."/>
            <person name="Gouil Q."/>
            <person name="Baker L."/>
            <person name="Ritchie M.E."/>
            <person name="Jex A.R."/>
            <person name="Gazzola D."/>
            <person name="Li H."/>
            <person name="Toshio Fujiwara R."/>
            <person name="Zhan B."/>
            <person name="Aroian R.V."/>
            <person name="Pafco B."/>
            <person name="Schwarz E.M."/>
        </authorList>
    </citation>
    <scope>NUCLEOTIDE SEQUENCE [LARGE SCALE GENOMIC DNA]</scope>
    <source>
        <strain evidence="1 2">Aroian</strain>
        <tissue evidence="1">Whole animal</tissue>
    </source>
</reference>